<organism evidence="2 3">
    <name type="scientific">Caulochytrium protostelioides</name>
    <dbReference type="NCBI Taxonomy" id="1555241"/>
    <lineage>
        <taxon>Eukaryota</taxon>
        <taxon>Fungi</taxon>
        <taxon>Fungi incertae sedis</taxon>
        <taxon>Chytridiomycota</taxon>
        <taxon>Chytridiomycota incertae sedis</taxon>
        <taxon>Chytridiomycetes</taxon>
        <taxon>Caulochytriales</taxon>
        <taxon>Caulochytriaceae</taxon>
        <taxon>Caulochytrium</taxon>
    </lineage>
</organism>
<dbReference type="STRING" id="1555241.A0A4P9X502"/>
<sequence length="141" mass="15467">MKDLGASTRLFTLLERLRNIKTTAAITITRRLPSVTDKRAVIVMDGGRAVEFDERFKLLWNPDGAFSQLVASMMPEAAKKLRELCQRAYDRRVAHGAGSRDAAAAIATTSTVTGDAARRSKSSRERRESQRSSVDGGDAIL</sequence>
<gene>
    <name evidence="2" type="ORF">CXG81DRAFT_27082</name>
</gene>
<accession>A0A4P9X502</accession>
<evidence type="ECO:0000313" key="3">
    <source>
        <dbReference type="Proteomes" id="UP000274922"/>
    </source>
</evidence>
<dbReference type="EMBL" id="ML014230">
    <property type="protein sequence ID" value="RKP00188.1"/>
    <property type="molecule type" value="Genomic_DNA"/>
</dbReference>
<dbReference type="InterPro" id="IPR027417">
    <property type="entry name" value="P-loop_NTPase"/>
</dbReference>
<dbReference type="AlphaFoldDB" id="A0A4P9X502"/>
<dbReference type="Proteomes" id="UP000274922">
    <property type="component" value="Unassembled WGS sequence"/>
</dbReference>
<proteinExistence type="predicted"/>
<feature type="region of interest" description="Disordered" evidence="1">
    <location>
        <begin position="108"/>
        <end position="141"/>
    </location>
</feature>
<dbReference type="Gene3D" id="3.40.50.300">
    <property type="entry name" value="P-loop containing nucleotide triphosphate hydrolases"/>
    <property type="match status" value="1"/>
</dbReference>
<name>A0A4P9X502_9FUNG</name>
<keyword evidence="3" id="KW-1185">Reference proteome</keyword>
<dbReference type="OrthoDB" id="6500128at2759"/>
<feature type="compositionally biased region" description="Basic and acidic residues" evidence="1">
    <location>
        <begin position="116"/>
        <end position="130"/>
    </location>
</feature>
<protein>
    <submittedName>
        <fullName evidence="2">Uncharacterized protein</fullName>
    </submittedName>
</protein>
<evidence type="ECO:0000313" key="2">
    <source>
        <dbReference type="EMBL" id="RKP00188.1"/>
    </source>
</evidence>
<reference evidence="3" key="1">
    <citation type="journal article" date="2018" name="Nat. Microbiol.">
        <title>Leveraging single-cell genomics to expand the fungal tree of life.</title>
        <authorList>
            <person name="Ahrendt S.R."/>
            <person name="Quandt C.A."/>
            <person name="Ciobanu D."/>
            <person name="Clum A."/>
            <person name="Salamov A."/>
            <person name="Andreopoulos B."/>
            <person name="Cheng J.F."/>
            <person name="Woyke T."/>
            <person name="Pelin A."/>
            <person name="Henrissat B."/>
            <person name="Reynolds N.K."/>
            <person name="Benny G.L."/>
            <person name="Smith M.E."/>
            <person name="James T.Y."/>
            <person name="Grigoriev I.V."/>
        </authorList>
    </citation>
    <scope>NUCLEOTIDE SEQUENCE [LARGE SCALE GENOMIC DNA]</scope>
    <source>
        <strain evidence="3">ATCC 52028</strain>
    </source>
</reference>
<evidence type="ECO:0000256" key="1">
    <source>
        <dbReference type="SAM" id="MobiDB-lite"/>
    </source>
</evidence>